<keyword evidence="5" id="KW-0687">Ribonucleoprotein</keyword>
<dbReference type="Pfam" id="PF03948">
    <property type="entry name" value="Ribosomal_L9_C"/>
    <property type="match status" value="1"/>
</dbReference>
<evidence type="ECO:0000259" key="8">
    <source>
        <dbReference type="Pfam" id="PF01281"/>
    </source>
</evidence>
<feature type="domain" description="Large ribosomal subunit protein bL9 C-terminal" evidence="9">
    <location>
        <begin position="70"/>
        <end position="133"/>
    </location>
</feature>
<evidence type="ECO:0000256" key="7">
    <source>
        <dbReference type="ARBA" id="ARBA00035456"/>
    </source>
</evidence>
<dbReference type="EMBL" id="MFLI01000005">
    <property type="protein sequence ID" value="OGG62648.1"/>
    <property type="molecule type" value="Genomic_DNA"/>
</dbReference>
<accession>A0A1F6DMJ0</accession>
<dbReference type="Gene3D" id="3.10.430.100">
    <property type="entry name" value="Ribosomal protein L9, C-terminal domain"/>
    <property type="match status" value="1"/>
</dbReference>
<dbReference type="SUPFAM" id="SSF55658">
    <property type="entry name" value="L9 N-domain-like"/>
    <property type="match status" value="1"/>
</dbReference>
<dbReference type="SUPFAM" id="SSF55653">
    <property type="entry name" value="Ribosomal protein L9 C-domain"/>
    <property type="match status" value="1"/>
</dbReference>
<comment type="caution">
    <text evidence="10">The sequence shown here is derived from an EMBL/GenBank/DDBJ whole genome shotgun (WGS) entry which is preliminary data.</text>
</comment>
<dbReference type="Gene3D" id="3.40.5.10">
    <property type="entry name" value="Ribosomal protein L9, N-terminal domain"/>
    <property type="match status" value="1"/>
</dbReference>
<keyword evidence="3" id="KW-0694">RNA-binding</keyword>
<dbReference type="InterPro" id="IPR036935">
    <property type="entry name" value="Ribosomal_bL9_N_sf"/>
</dbReference>
<dbReference type="InterPro" id="IPR009027">
    <property type="entry name" value="Ribosomal_bL9/RNase_H1_N"/>
</dbReference>
<comment type="similarity">
    <text evidence="1">Belongs to the bacterial ribosomal protein bL9 family.</text>
</comment>
<dbReference type="GO" id="GO:0005840">
    <property type="term" value="C:ribosome"/>
    <property type="evidence" value="ECO:0007669"/>
    <property type="project" value="UniProtKB-KW"/>
</dbReference>
<dbReference type="GO" id="GO:0019843">
    <property type="term" value="F:rRNA binding"/>
    <property type="evidence" value="ECO:0007669"/>
    <property type="project" value="UniProtKB-KW"/>
</dbReference>
<evidence type="ECO:0000256" key="4">
    <source>
        <dbReference type="ARBA" id="ARBA00022980"/>
    </source>
</evidence>
<dbReference type="STRING" id="1798495.A3C19_02700"/>
<dbReference type="NCBIfam" id="TIGR00158">
    <property type="entry name" value="L9"/>
    <property type="match status" value="1"/>
</dbReference>
<gene>
    <name evidence="10" type="ORF">A3C19_02700</name>
</gene>
<keyword evidence="4 10" id="KW-0689">Ribosomal protein</keyword>
<sequence>MKVVLLKDVKGVGRAHEAIEARDGHALNYLIPQKLAIAATAAALKEAQARQKQVTERKELDTKLLAQNIAALADARLVIKAKANEKGHLYDAVGESEISAAAKEQAKVDLPVEAIKIDRPFKELGTFDIPVAAGETFGTFSITIEAE</sequence>
<dbReference type="GO" id="GO:0003735">
    <property type="term" value="F:structural constituent of ribosome"/>
    <property type="evidence" value="ECO:0007669"/>
    <property type="project" value="InterPro"/>
</dbReference>
<name>A0A1F6DMJ0_9BACT</name>
<evidence type="ECO:0000256" key="6">
    <source>
        <dbReference type="ARBA" id="ARBA00035292"/>
    </source>
</evidence>
<dbReference type="InterPro" id="IPR000244">
    <property type="entry name" value="Ribosomal_bL9"/>
</dbReference>
<feature type="domain" description="Ribosomal protein L9" evidence="8">
    <location>
        <begin position="1"/>
        <end position="46"/>
    </location>
</feature>
<evidence type="ECO:0000313" key="10">
    <source>
        <dbReference type="EMBL" id="OGG62648.1"/>
    </source>
</evidence>
<evidence type="ECO:0000256" key="1">
    <source>
        <dbReference type="ARBA" id="ARBA00010605"/>
    </source>
</evidence>
<protein>
    <recommendedName>
        <fullName evidence="6">Large ribosomal subunit protein bL9</fullName>
    </recommendedName>
    <alternativeName>
        <fullName evidence="7">50S ribosomal protein L9</fullName>
    </alternativeName>
</protein>
<evidence type="ECO:0000256" key="5">
    <source>
        <dbReference type="ARBA" id="ARBA00023274"/>
    </source>
</evidence>
<reference evidence="10 11" key="1">
    <citation type="journal article" date="2016" name="Nat. Commun.">
        <title>Thousands of microbial genomes shed light on interconnected biogeochemical processes in an aquifer system.</title>
        <authorList>
            <person name="Anantharaman K."/>
            <person name="Brown C.T."/>
            <person name="Hug L.A."/>
            <person name="Sharon I."/>
            <person name="Castelle C.J."/>
            <person name="Probst A.J."/>
            <person name="Thomas B.C."/>
            <person name="Singh A."/>
            <person name="Wilkins M.J."/>
            <person name="Karaoz U."/>
            <person name="Brodie E.L."/>
            <person name="Williams K.H."/>
            <person name="Hubbard S.S."/>
            <person name="Banfield J.F."/>
        </authorList>
    </citation>
    <scope>NUCLEOTIDE SEQUENCE [LARGE SCALE GENOMIC DNA]</scope>
</reference>
<evidence type="ECO:0000256" key="2">
    <source>
        <dbReference type="ARBA" id="ARBA00022730"/>
    </source>
</evidence>
<dbReference type="Pfam" id="PF01281">
    <property type="entry name" value="Ribosomal_L9_N"/>
    <property type="match status" value="1"/>
</dbReference>
<evidence type="ECO:0000259" key="9">
    <source>
        <dbReference type="Pfam" id="PF03948"/>
    </source>
</evidence>
<dbReference type="PANTHER" id="PTHR21368">
    <property type="entry name" value="50S RIBOSOMAL PROTEIN L9"/>
    <property type="match status" value="1"/>
</dbReference>
<dbReference type="AlphaFoldDB" id="A0A1F6DMJ0"/>
<dbReference type="InterPro" id="IPR020070">
    <property type="entry name" value="Ribosomal_bL9_N"/>
</dbReference>
<dbReference type="GO" id="GO:0006412">
    <property type="term" value="P:translation"/>
    <property type="evidence" value="ECO:0007669"/>
    <property type="project" value="InterPro"/>
</dbReference>
<organism evidence="10 11">
    <name type="scientific">Candidatus Kaiserbacteria bacterium RIFCSPHIGHO2_02_FULL_54_22</name>
    <dbReference type="NCBI Taxonomy" id="1798495"/>
    <lineage>
        <taxon>Bacteria</taxon>
        <taxon>Candidatus Kaiseribacteriota</taxon>
    </lineage>
</organism>
<dbReference type="InterPro" id="IPR020069">
    <property type="entry name" value="Ribosomal_bL9_C"/>
</dbReference>
<evidence type="ECO:0000313" key="11">
    <source>
        <dbReference type="Proteomes" id="UP000178532"/>
    </source>
</evidence>
<dbReference type="GO" id="GO:1990904">
    <property type="term" value="C:ribonucleoprotein complex"/>
    <property type="evidence" value="ECO:0007669"/>
    <property type="project" value="UniProtKB-KW"/>
</dbReference>
<evidence type="ECO:0000256" key="3">
    <source>
        <dbReference type="ARBA" id="ARBA00022884"/>
    </source>
</evidence>
<dbReference type="InterPro" id="IPR036791">
    <property type="entry name" value="Ribosomal_bL9_C_sf"/>
</dbReference>
<keyword evidence="2" id="KW-0699">rRNA-binding</keyword>
<dbReference type="Proteomes" id="UP000178532">
    <property type="component" value="Unassembled WGS sequence"/>
</dbReference>
<proteinExistence type="inferred from homology"/>
<dbReference type="InterPro" id="IPR020594">
    <property type="entry name" value="Ribosomal_bL9_bac/chp"/>
</dbReference>